<reference evidence="2" key="1">
    <citation type="submission" date="2017-11" db="EMBL/GenBank/DDBJ databases">
        <authorList>
            <person name="Zhu W."/>
        </authorList>
    </citation>
    <scope>NUCLEOTIDE SEQUENCE [LARGE SCALE GENOMIC DNA]</scope>
    <source>
        <strain evidence="2">CAU 1051</strain>
    </source>
</reference>
<sequence>MSKHIEGFFCKCCGKYHDELPMSYGSPVPDYFYDIPTEEQESRVEMNEDLCIIDDEHFFIRGCIEIPIVDGNEPFIWDVWISLSEANFNKTNDYWEVEGREKELEPMFGWLSTSIPCYPETLNLKTMVHTRSVGVSPFIELEPTSHPLAVEQREGITIERVKLISEELCEGGEQQ</sequence>
<protein>
    <submittedName>
        <fullName evidence="1">DUF2199 domain-containing protein</fullName>
    </submittedName>
</protein>
<dbReference type="EMBL" id="PIOD01000011">
    <property type="protein sequence ID" value="RDW17691.1"/>
    <property type="molecule type" value="Genomic_DNA"/>
</dbReference>
<dbReference type="InterPro" id="IPR018697">
    <property type="entry name" value="DUF2199"/>
</dbReference>
<keyword evidence="2" id="KW-1185">Reference proteome</keyword>
<proteinExistence type="predicted"/>
<name>A0A3D8PQX1_9BACI</name>
<dbReference type="Proteomes" id="UP000256520">
    <property type="component" value="Unassembled WGS sequence"/>
</dbReference>
<dbReference type="AlphaFoldDB" id="A0A3D8PQX1"/>
<organism evidence="1 2">
    <name type="scientific">Oceanobacillus chungangensis</name>
    <dbReference type="NCBI Taxonomy" id="1229152"/>
    <lineage>
        <taxon>Bacteria</taxon>
        <taxon>Bacillati</taxon>
        <taxon>Bacillota</taxon>
        <taxon>Bacilli</taxon>
        <taxon>Bacillales</taxon>
        <taxon>Bacillaceae</taxon>
        <taxon>Oceanobacillus</taxon>
    </lineage>
</organism>
<accession>A0A3D8PQX1</accession>
<dbReference type="RefSeq" id="WP_115749760.1">
    <property type="nucleotide sequence ID" value="NZ_PIOD01000011.1"/>
</dbReference>
<dbReference type="Pfam" id="PF09965">
    <property type="entry name" value="DUF2199"/>
    <property type="match status" value="1"/>
</dbReference>
<dbReference type="OrthoDB" id="4404538at2"/>
<comment type="caution">
    <text evidence="1">The sequence shown here is derived from an EMBL/GenBank/DDBJ whole genome shotgun (WGS) entry which is preliminary data.</text>
</comment>
<evidence type="ECO:0000313" key="2">
    <source>
        <dbReference type="Proteomes" id="UP000256520"/>
    </source>
</evidence>
<evidence type="ECO:0000313" key="1">
    <source>
        <dbReference type="EMBL" id="RDW17691.1"/>
    </source>
</evidence>
<gene>
    <name evidence="1" type="ORF">CWR45_10120</name>
</gene>